<accession>A0A6I8U2J4</accession>
<protein>
    <submittedName>
        <fullName evidence="1">Uncharacterized protein</fullName>
    </submittedName>
</protein>
<organism evidence="1 2">
    <name type="scientific">Aedes aegypti</name>
    <name type="common">Yellowfever mosquito</name>
    <name type="synonym">Culex aegypti</name>
    <dbReference type="NCBI Taxonomy" id="7159"/>
    <lineage>
        <taxon>Eukaryota</taxon>
        <taxon>Metazoa</taxon>
        <taxon>Ecdysozoa</taxon>
        <taxon>Arthropoda</taxon>
        <taxon>Hexapoda</taxon>
        <taxon>Insecta</taxon>
        <taxon>Pterygota</taxon>
        <taxon>Neoptera</taxon>
        <taxon>Endopterygota</taxon>
        <taxon>Diptera</taxon>
        <taxon>Nematocera</taxon>
        <taxon>Culicoidea</taxon>
        <taxon>Culicidae</taxon>
        <taxon>Culicinae</taxon>
        <taxon>Aedini</taxon>
        <taxon>Aedes</taxon>
        <taxon>Stegomyia</taxon>
    </lineage>
</organism>
<dbReference type="InParanoid" id="A0A6I8U2J4"/>
<proteinExistence type="predicted"/>
<dbReference type="AlphaFoldDB" id="A0A6I8U2J4"/>
<gene>
    <name evidence="1" type="primary">110678048</name>
</gene>
<evidence type="ECO:0000313" key="2">
    <source>
        <dbReference type="Proteomes" id="UP000008820"/>
    </source>
</evidence>
<reference evidence="1" key="2">
    <citation type="submission" date="2020-05" db="UniProtKB">
        <authorList>
            <consortium name="EnsemblMetazoa"/>
        </authorList>
    </citation>
    <scope>IDENTIFICATION</scope>
    <source>
        <strain evidence="1">LVP_AGWG</strain>
    </source>
</reference>
<keyword evidence="2" id="KW-1185">Reference proteome</keyword>
<evidence type="ECO:0000313" key="1">
    <source>
        <dbReference type="EnsemblMetazoa" id="AAEL024463-PA"/>
    </source>
</evidence>
<dbReference type="Proteomes" id="UP000008820">
    <property type="component" value="Chromosome 1"/>
</dbReference>
<reference evidence="1 2" key="1">
    <citation type="submission" date="2017-06" db="EMBL/GenBank/DDBJ databases">
        <title>Aedes aegypti genome working group (AGWG) sequencing and assembly.</title>
        <authorList>
            <consortium name="Aedes aegypti Genome Working Group (AGWG)"/>
            <person name="Matthews B.J."/>
        </authorList>
    </citation>
    <scope>NUCLEOTIDE SEQUENCE [LARGE SCALE GENOMIC DNA]</scope>
    <source>
        <strain evidence="1 2">LVP_AGWG</strain>
    </source>
</reference>
<dbReference type="EnsemblMetazoa" id="AAEL024463-RA">
    <property type="protein sequence ID" value="AAEL024463-PA"/>
    <property type="gene ID" value="AAEL024463"/>
</dbReference>
<name>A0A6I8U2J4_AEDAE</name>
<dbReference type="OrthoDB" id="7764826at2759"/>
<sequence>MTFDKLVKNLDQLTRIEQNLRKSINKSKTVDTLQTNLEKAFWLFNEIETELIENQDKIPDKQFFIYIKKARTSIDYIKQVTHSKIVIQPKPIINPISEIMPFDARLASSILLPFDGDCEKLSAFKDSVNFLKTTQAADLPTLKLFISTRISGKARDALPNDITGKSIEEIVDLISQHCESKVTSDQVLAKLKGVKKGSPKQQFCEQIESLCNQLTRTYVKEGIPQATAKKIATKSGIEALVKTVPTENAKIVLQAGSFSSIEQAIQKFNELPDNSENNELNRIFSVNANQTRYQNRNQHRGNGRYAPRDAGNSNFYPRGTPSYNQRFNFNNTPPRFQRQFFPNGNYRGGRPNSRGHPHQGQRVNRIYFADSQTAASTPSMHNNFTPYMQNPNQPHWNMTPQVHQPTTATPPQNENFLGTVDQFSQLM</sequence>